<organism evidence="1 2">
    <name type="scientific">Corchorus capsularis</name>
    <name type="common">Jute</name>
    <dbReference type="NCBI Taxonomy" id="210143"/>
    <lineage>
        <taxon>Eukaryota</taxon>
        <taxon>Viridiplantae</taxon>
        <taxon>Streptophyta</taxon>
        <taxon>Embryophyta</taxon>
        <taxon>Tracheophyta</taxon>
        <taxon>Spermatophyta</taxon>
        <taxon>Magnoliopsida</taxon>
        <taxon>eudicotyledons</taxon>
        <taxon>Gunneridae</taxon>
        <taxon>Pentapetalae</taxon>
        <taxon>rosids</taxon>
        <taxon>malvids</taxon>
        <taxon>Malvales</taxon>
        <taxon>Malvaceae</taxon>
        <taxon>Grewioideae</taxon>
        <taxon>Apeibeae</taxon>
        <taxon>Corchorus</taxon>
    </lineage>
</organism>
<reference evidence="1 2" key="1">
    <citation type="submission" date="2013-09" db="EMBL/GenBank/DDBJ databases">
        <title>Corchorus capsularis genome sequencing.</title>
        <authorList>
            <person name="Alam M."/>
            <person name="Haque M.S."/>
            <person name="Islam M.S."/>
            <person name="Emdad E.M."/>
            <person name="Islam M.M."/>
            <person name="Ahmed B."/>
            <person name="Halim A."/>
            <person name="Hossen Q.M.M."/>
            <person name="Hossain M.Z."/>
            <person name="Ahmed R."/>
            <person name="Khan M.M."/>
            <person name="Islam R."/>
            <person name="Rashid M.M."/>
            <person name="Khan S.A."/>
            <person name="Rahman M.S."/>
            <person name="Alam M."/>
        </authorList>
    </citation>
    <scope>NUCLEOTIDE SEQUENCE [LARGE SCALE GENOMIC DNA]</scope>
    <source>
        <strain evidence="2">cv. CVL-1</strain>
        <tissue evidence="1">Whole seedling</tissue>
    </source>
</reference>
<sequence length="34" mass="3845">MARSPSVPIDKLSRSLLTKSTSRLMDHYPDDIIT</sequence>
<dbReference type="EMBL" id="AWWV01002266">
    <property type="protein sequence ID" value="OMP10535.1"/>
    <property type="molecule type" value="Genomic_DNA"/>
</dbReference>
<keyword evidence="2" id="KW-1185">Reference proteome</keyword>
<gene>
    <name evidence="1" type="ORF">CCACVL1_00892</name>
</gene>
<evidence type="ECO:0000313" key="2">
    <source>
        <dbReference type="Proteomes" id="UP000188268"/>
    </source>
</evidence>
<evidence type="ECO:0000313" key="1">
    <source>
        <dbReference type="EMBL" id="OMP10535.1"/>
    </source>
</evidence>
<name>A0A1R3KTY1_COCAP</name>
<comment type="caution">
    <text evidence="1">The sequence shown here is derived from an EMBL/GenBank/DDBJ whole genome shotgun (WGS) entry which is preliminary data.</text>
</comment>
<dbReference type="Proteomes" id="UP000188268">
    <property type="component" value="Unassembled WGS sequence"/>
</dbReference>
<dbReference type="AlphaFoldDB" id="A0A1R3KTY1"/>
<dbReference type="Gramene" id="OMP10535">
    <property type="protein sequence ID" value="OMP10535"/>
    <property type="gene ID" value="CCACVL1_00892"/>
</dbReference>
<protein>
    <submittedName>
        <fullName evidence="1">Uncharacterized protein</fullName>
    </submittedName>
</protein>
<accession>A0A1R3KTY1</accession>
<proteinExistence type="predicted"/>